<dbReference type="Pfam" id="PF00481">
    <property type="entry name" value="PP2C"/>
    <property type="match status" value="2"/>
</dbReference>
<dbReference type="Proteomes" id="UP000541444">
    <property type="component" value="Unassembled WGS sequence"/>
</dbReference>
<evidence type="ECO:0000256" key="6">
    <source>
        <dbReference type="ARBA" id="ARBA00022842"/>
    </source>
</evidence>
<evidence type="ECO:0000256" key="8">
    <source>
        <dbReference type="ARBA" id="ARBA00023211"/>
    </source>
</evidence>
<dbReference type="OrthoDB" id="420076at2759"/>
<dbReference type="CDD" id="cd00143">
    <property type="entry name" value="PP2Cc"/>
    <property type="match status" value="1"/>
</dbReference>
<feature type="domain" description="PPM-type phosphatase" evidence="9">
    <location>
        <begin position="196"/>
        <end position="473"/>
    </location>
</feature>
<dbReference type="InterPro" id="IPR013978">
    <property type="entry name" value="MEKHLA"/>
</dbReference>
<protein>
    <recommendedName>
        <fullName evidence="3">protein-serine/threonine phosphatase</fullName>
        <ecNumber evidence="3">3.1.3.16</ecNumber>
    </recommendedName>
</protein>
<evidence type="ECO:0000313" key="10">
    <source>
        <dbReference type="EMBL" id="KAF6145715.1"/>
    </source>
</evidence>
<evidence type="ECO:0000313" key="11">
    <source>
        <dbReference type="Proteomes" id="UP000541444"/>
    </source>
</evidence>
<dbReference type="Pfam" id="PF08670">
    <property type="entry name" value="MEKHLA"/>
    <property type="match status" value="1"/>
</dbReference>
<evidence type="ECO:0000259" key="9">
    <source>
        <dbReference type="PROSITE" id="PS51746"/>
    </source>
</evidence>
<organism evidence="10 11">
    <name type="scientific">Kingdonia uniflora</name>
    <dbReference type="NCBI Taxonomy" id="39325"/>
    <lineage>
        <taxon>Eukaryota</taxon>
        <taxon>Viridiplantae</taxon>
        <taxon>Streptophyta</taxon>
        <taxon>Embryophyta</taxon>
        <taxon>Tracheophyta</taxon>
        <taxon>Spermatophyta</taxon>
        <taxon>Magnoliopsida</taxon>
        <taxon>Ranunculales</taxon>
        <taxon>Circaeasteraceae</taxon>
        <taxon>Kingdonia</taxon>
    </lineage>
</organism>
<dbReference type="InterPro" id="IPR015655">
    <property type="entry name" value="PP2C"/>
</dbReference>
<proteinExistence type="inferred from homology"/>
<dbReference type="EC" id="3.1.3.16" evidence="3"/>
<dbReference type="SMART" id="SM00332">
    <property type="entry name" value="PP2Cc"/>
    <property type="match status" value="1"/>
</dbReference>
<name>A0A7J7LSS4_9MAGN</name>
<comment type="caution">
    <text evidence="10">The sequence shown here is derived from an EMBL/GenBank/DDBJ whole genome shotgun (WGS) entry which is preliminary data.</text>
</comment>
<comment type="similarity">
    <text evidence="2">Belongs to the PP2C family.</text>
</comment>
<dbReference type="PANTHER" id="PTHR13832">
    <property type="entry name" value="PROTEIN PHOSPHATASE 2C"/>
    <property type="match status" value="1"/>
</dbReference>
<evidence type="ECO:0000256" key="4">
    <source>
        <dbReference type="ARBA" id="ARBA00022723"/>
    </source>
</evidence>
<dbReference type="PANTHER" id="PTHR13832:SF803">
    <property type="entry name" value="PROTEIN PHOSPHATASE 1G"/>
    <property type="match status" value="1"/>
</dbReference>
<dbReference type="GO" id="GO:0004722">
    <property type="term" value="F:protein serine/threonine phosphatase activity"/>
    <property type="evidence" value="ECO:0007669"/>
    <property type="project" value="UniProtKB-EC"/>
</dbReference>
<dbReference type="GO" id="GO:0046872">
    <property type="term" value="F:metal ion binding"/>
    <property type="evidence" value="ECO:0007669"/>
    <property type="project" value="UniProtKB-KW"/>
</dbReference>
<dbReference type="PROSITE" id="PS51746">
    <property type="entry name" value="PPM_2"/>
    <property type="match status" value="1"/>
</dbReference>
<evidence type="ECO:0000256" key="5">
    <source>
        <dbReference type="ARBA" id="ARBA00022801"/>
    </source>
</evidence>
<reference evidence="10 11" key="1">
    <citation type="journal article" date="2020" name="IScience">
        <title>Genome Sequencing of the Endangered Kingdonia uniflora (Circaeasteraceae, Ranunculales) Reveals Potential Mechanisms of Evolutionary Specialization.</title>
        <authorList>
            <person name="Sun Y."/>
            <person name="Deng T."/>
            <person name="Zhang A."/>
            <person name="Moore M.J."/>
            <person name="Landis J.B."/>
            <person name="Lin N."/>
            <person name="Zhang H."/>
            <person name="Zhang X."/>
            <person name="Huang J."/>
            <person name="Zhang X."/>
            <person name="Sun H."/>
            <person name="Wang H."/>
        </authorList>
    </citation>
    <scope>NUCLEOTIDE SEQUENCE [LARGE SCALE GENOMIC DNA]</scope>
    <source>
        <strain evidence="10">TB1705</strain>
        <tissue evidence="10">Leaf</tissue>
    </source>
</reference>
<evidence type="ECO:0000256" key="2">
    <source>
        <dbReference type="ARBA" id="ARBA00006702"/>
    </source>
</evidence>
<accession>A0A7J7LSS4</accession>
<evidence type="ECO:0000256" key="1">
    <source>
        <dbReference type="ARBA" id="ARBA00001936"/>
    </source>
</evidence>
<keyword evidence="11" id="KW-1185">Reference proteome</keyword>
<keyword evidence="6" id="KW-0460">Magnesium</keyword>
<dbReference type="Gene3D" id="3.60.40.10">
    <property type="entry name" value="PPM-type phosphatase domain"/>
    <property type="match status" value="1"/>
</dbReference>
<dbReference type="AlphaFoldDB" id="A0A7J7LSS4"/>
<dbReference type="InterPro" id="IPR036457">
    <property type="entry name" value="PPM-type-like_dom_sf"/>
</dbReference>
<keyword evidence="7" id="KW-0904">Protein phosphatase</keyword>
<dbReference type="InterPro" id="IPR001932">
    <property type="entry name" value="PPM-type_phosphatase-like_dom"/>
</dbReference>
<keyword evidence="4" id="KW-0479">Metal-binding</keyword>
<evidence type="ECO:0000256" key="3">
    <source>
        <dbReference type="ARBA" id="ARBA00013081"/>
    </source>
</evidence>
<comment type="cofactor">
    <cofactor evidence="1">
        <name>Mn(2+)</name>
        <dbReference type="ChEBI" id="CHEBI:29035"/>
    </cofactor>
</comment>
<keyword evidence="8" id="KW-0464">Manganese</keyword>
<keyword evidence="5" id="KW-0378">Hydrolase</keyword>
<dbReference type="EMBL" id="JACGCM010002032">
    <property type="protein sequence ID" value="KAF6145715.1"/>
    <property type="molecule type" value="Genomic_DNA"/>
</dbReference>
<dbReference type="SUPFAM" id="SSF81606">
    <property type="entry name" value="PP2C-like"/>
    <property type="match status" value="1"/>
</dbReference>
<gene>
    <name evidence="10" type="ORF">GIB67_032442</name>
</gene>
<evidence type="ECO:0000256" key="7">
    <source>
        <dbReference type="ARBA" id="ARBA00022912"/>
    </source>
</evidence>
<sequence length="603" mass="66434">MISMLSLLGLAQEPSDILLKPSDGYKMVLQDGQLLEDSVHDLARDLLNALHFPNLSQLSDMGYTLSIEGKDLNHHKVETFRPDRIQTFGDIFEPSGELSVSFGYNFCTSDHSSSYVPPTEFELSNGVQIPNSNMKTRTGSFSCLSGAALSANATLANTNICNGVIGEEILPGLDSPKSLRRLASSPSLSRLDLVSSSSISSMSTLGGSVSTENGLNEGGLSLLKTMSAPTKVESSSFLNAMDVQMAGFHLHLLEWRTKKLNDSSGSVNFDKEFPDESFCVGVLNCLSRALAQSESDFLHMVEHEMGEQPYLVSVGSCVLVALLHGKYLYVLNLGDSRAMLTTLENQELGLVKAIQLTETHSVDNEIEYKKSNMNDTLMGILRDFCNPLYVYTNPFTKSHQVSEKDQFVVLGSDGLYDFFNNEEVVQLVHSFIHSNPFEDHAKYLVENKLLETQGSSRSVGESTDSGSAHNTLLELESSTSKRASNQSLEQKQQQLLVEMASDNTSITGPVQIQHFSTPEKVKFAMPTSQLNDQFLKPMIVYVSDDEVYDNQSPVIGLAYLPSAICISTMGRHVSYDQIIAWNVLNNENNIHCIAFAFINWSFV</sequence>